<dbReference type="PANTHER" id="PTHR12714:SF9">
    <property type="entry name" value="PROTEIN-S-ISOPRENYLCYSTEINE O-METHYLTRANSFERASE"/>
    <property type="match status" value="1"/>
</dbReference>
<keyword evidence="4 5" id="KW-0472">Membrane</keyword>
<accession>A0ABV8AA61</accession>
<evidence type="ECO:0000256" key="4">
    <source>
        <dbReference type="ARBA" id="ARBA00023136"/>
    </source>
</evidence>
<keyword evidence="7" id="KW-1185">Reference proteome</keyword>
<dbReference type="RefSeq" id="WP_135230444.1">
    <property type="nucleotide sequence ID" value="NZ_JBHRZF010000203.1"/>
</dbReference>
<dbReference type="Proteomes" id="UP001595748">
    <property type="component" value="Unassembled WGS sequence"/>
</dbReference>
<evidence type="ECO:0000256" key="3">
    <source>
        <dbReference type="ARBA" id="ARBA00022989"/>
    </source>
</evidence>
<keyword evidence="3 5" id="KW-1133">Transmembrane helix</keyword>
<evidence type="ECO:0000313" key="6">
    <source>
        <dbReference type="EMBL" id="MFC3862554.1"/>
    </source>
</evidence>
<evidence type="ECO:0000256" key="1">
    <source>
        <dbReference type="ARBA" id="ARBA00004127"/>
    </source>
</evidence>
<feature type="transmembrane region" description="Helical" evidence="5">
    <location>
        <begin position="93"/>
        <end position="113"/>
    </location>
</feature>
<reference evidence="7" key="1">
    <citation type="journal article" date="2019" name="Int. J. Syst. Evol. Microbiol.">
        <title>The Global Catalogue of Microorganisms (GCM) 10K type strain sequencing project: providing services to taxonomists for standard genome sequencing and annotation.</title>
        <authorList>
            <consortium name="The Broad Institute Genomics Platform"/>
            <consortium name="The Broad Institute Genome Sequencing Center for Infectious Disease"/>
            <person name="Wu L."/>
            <person name="Ma J."/>
        </authorList>
    </citation>
    <scope>NUCLEOTIDE SEQUENCE [LARGE SCALE GENOMIC DNA]</scope>
    <source>
        <strain evidence="7">CCTCC AB 2013263</strain>
    </source>
</reference>
<dbReference type="GO" id="GO:0032259">
    <property type="term" value="P:methylation"/>
    <property type="evidence" value="ECO:0007669"/>
    <property type="project" value="UniProtKB-KW"/>
</dbReference>
<dbReference type="InterPro" id="IPR007318">
    <property type="entry name" value="Phopholipid_MeTrfase"/>
</dbReference>
<keyword evidence="2 5" id="KW-0812">Transmembrane</keyword>
<comment type="caution">
    <text evidence="6">The sequence shown here is derived from an EMBL/GenBank/DDBJ whole genome shotgun (WGS) entry which is preliminary data.</text>
</comment>
<proteinExistence type="predicted"/>
<dbReference type="PANTHER" id="PTHR12714">
    <property type="entry name" value="PROTEIN-S ISOPRENYLCYSTEINE O-METHYLTRANSFERASE"/>
    <property type="match status" value="1"/>
</dbReference>
<feature type="transmembrane region" description="Helical" evidence="5">
    <location>
        <begin position="60"/>
        <end position="81"/>
    </location>
</feature>
<gene>
    <name evidence="6" type="ORF">ACFOPQ_17460</name>
</gene>
<organism evidence="6 7">
    <name type="scientific">Deinococcus antarcticus</name>
    <dbReference type="NCBI Taxonomy" id="1298767"/>
    <lineage>
        <taxon>Bacteria</taxon>
        <taxon>Thermotogati</taxon>
        <taxon>Deinococcota</taxon>
        <taxon>Deinococci</taxon>
        <taxon>Deinococcales</taxon>
        <taxon>Deinococcaceae</taxon>
        <taxon>Deinococcus</taxon>
    </lineage>
</organism>
<sequence>MPEFSSTQAALLLAYSLLYFLIAFVWRSVTVWRTTGINPVVLTYDDSAYGYIGRGMRGVLLTWLALAVMAAAVPQMLRWLGPILPVIRPEISALGWGLLLCSLAWIAAAQSAMGSSWRVGIDRANQTALIRRGPFALSRNPIFLGMRLNLLGLFLVLPNAVTLGVLVAGELLMQVQVRLEEQHLSQMHGQEYAEYRQQVPRWL</sequence>
<dbReference type="Gene3D" id="1.20.120.1630">
    <property type="match status" value="1"/>
</dbReference>
<evidence type="ECO:0000256" key="5">
    <source>
        <dbReference type="SAM" id="Phobius"/>
    </source>
</evidence>
<comment type="subcellular location">
    <subcellularLocation>
        <location evidence="1">Endomembrane system</location>
        <topology evidence="1">Multi-pass membrane protein</topology>
    </subcellularLocation>
</comment>
<protein>
    <submittedName>
        <fullName evidence="6">Methyltransferase family protein</fullName>
        <ecNumber evidence="6">2.1.1.100</ecNumber>
        <ecNumber evidence="6">2.1.1.334</ecNumber>
    </submittedName>
</protein>
<dbReference type="EC" id="2.1.1.100" evidence="6"/>
<feature type="transmembrane region" description="Helical" evidence="5">
    <location>
        <begin position="6"/>
        <end position="26"/>
    </location>
</feature>
<name>A0ABV8AA61_9DEIO</name>
<dbReference type="Pfam" id="PF04191">
    <property type="entry name" value="PEMT"/>
    <property type="match status" value="1"/>
</dbReference>
<dbReference type="GO" id="GO:0004671">
    <property type="term" value="F:protein C-terminal S-isoprenylcysteine carboxyl O-methyltransferase activity"/>
    <property type="evidence" value="ECO:0007669"/>
    <property type="project" value="UniProtKB-EC"/>
</dbReference>
<keyword evidence="6" id="KW-0808">Transferase</keyword>
<keyword evidence="6" id="KW-0489">Methyltransferase</keyword>
<evidence type="ECO:0000313" key="7">
    <source>
        <dbReference type="Proteomes" id="UP001595748"/>
    </source>
</evidence>
<feature type="transmembrane region" description="Helical" evidence="5">
    <location>
        <begin position="148"/>
        <end position="169"/>
    </location>
</feature>
<evidence type="ECO:0000256" key="2">
    <source>
        <dbReference type="ARBA" id="ARBA00022692"/>
    </source>
</evidence>
<dbReference type="EC" id="2.1.1.334" evidence="6"/>
<dbReference type="EMBL" id="JBHRZF010000203">
    <property type="protein sequence ID" value="MFC3862554.1"/>
    <property type="molecule type" value="Genomic_DNA"/>
</dbReference>